<dbReference type="PANTHER" id="PTHR44688">
    <property type="entry name" value="DNA-BINDING TRANSCRIPTIONAL ACTIVATOR DEVR_DOSR"/>
    <property type="match status" value="1"/>
</dbReference>
<keyword evidence="6" id="KW-1185">Reference proteome</keyword>
<dbReference type="Pfam" id="PF13188">
    <property type="entry name" value="PAS_8"/>
    <property type="match status" value="1"/>
</dbReference>
<sequence length="210" mass="23071">MDTPDTAVAADTADTAATTDNGLTAIDYRLAFELAPVGMVLSRHRIIVDCNARVCEMFGATREMLVGQSFRVLYPSVAEFERIGKRMEPILNASGRYADNRMMRRVGDLHGAFAGETFWCHVSGQALNRAAPHEAGIWIFEDLGSRRAVKAELTPREREVAAQLMKGLTSKQIGRALGISHRTVEIHRARLMRKYAAATAAELAQKLIAG</sequence>
<dbReference type="SUPFAM" id="SSF46894">
    <property type="entry name" value="C-terminal effector domain of the bipartite response regulators"/>
    <property type="match status" value="1"/>
</dbReference>
<dbReference type="Proteomes" id="UP001500975">
    <property type="component" value="Unassembled WGS sequence"/>
</dbReference>
<dbReference type="PANTHER" id="PTHR44688:SF16">
    <property type="entry name" value="DNA-BINDING TRANSCRIPTIONAL ACTIVATOR DEVR_DOSR"/>
    <property type="match status" value="1"/>
</dbReference>
<evidence type="ECO:0000256" key="2">
    <source>
        <dbReference type="ARBA" id="ARBA00023125"/>
    </source>
</evidence>
<accession>A0ABP8HIJ1</accession>
<name>A0ABP8HIJ1_9BURK</name>
<dbReference type="InterPro" id="IPR000792">
    <property type="entry name" value="Tscrpt_reg_LuxR_C"/>
</dbReference>
<comment type="caution">
    <text evidence="5">The sequence shown here is derived from an EMBL/GenBank/DDBJ whole genome shotgun (WGS) entry which is preliminary data.</text>
</comment>
<dbReference type="PROSITE" id="PS50043">
    <property type="entry name" value="HTH_LUXR_2"/>
    <property type="match status" value="1"/>
</dbReference>
<evidence type="ECO:0000313" key="6">
    <source>
        <dbReference type="Proteomes" id="UP001500975"/>
    </source>
</evidence>
<dbReference type="EMBL" id="BAABGJ010000015">
    <property type="protein sequence ID" value="GAA4339798.1"/>
    <property type="molecule type" value="Genomic_DNA"/>
</dbReference>
<evidence type="ECO:0000256" key="3">
    <source>
        <dbReference type="ARBA" id="ARBA00023163"/>
    </source>
</evidence>
<dbReference type="InterPro" id="IPR036388">
    <property type="entry name" value="WH-like_DNA-bd_sf"/>
</dbReference>
<dbReference type="SMART" id="SM00091">
    <property type="entry name" value="PAS"/>
    <property type="match status" value="1"/>
</dbReference>
<feature type="domain" description="HTH luxR-type" evidence="4">
    <location>
        <begin position="146"/>
        <end position="210"/>
    </location>
</feature>
<dbReference type="InterPro" id="IPR000014">
    <property type="entry name" value="PAS"/>
</dbReference>
<keyword evidence="2" id="KW-0238">DNA-binding</keyword>
<keyword evidence="1" id="KW-0805">Transcription regulation</keyword>
<dbReference type="Gene3D" id="3.30.450.20">
    <property type="entry name" value="PAS domain"/>
    <property type="match status" value="1"/>
</dbReference>
<dbReference type="InterPro" id="IPR035965">
    <property type="entry name" value="PAS-like_dom_sf"/>
</dbReference>
<reference evidence="6" key="1">
    <citation type="journal article" date="2019" name="Int. J. Syst. Evol. Microbiol.">
        <title>The Global Catalogue of Microorganisms (GCM) 10K type strain sequencing project: providing services to taxonomists for standard genome sequencing and annotation.</title>
        <authorList>
            <consortium name="The Broad Institute Genomics Platform"/>
            <consortium name="The Broad Institute Genome Sequencing Center for Infectious Disease"/>
            <person name="Wu L."/>
            <person name="Ma J."/>
        </authorList>
    </citation>
    <scope>NUCLEOTIDE SEQUENCE [LARGE SCALE GENOMIC DNA]</scope>
    <source>
        <strain evidence="6">JCM 17804</strain>
    </source>
</reference>
<evidence type="ECO:0000256" key="1">
    <source>
        <dbReference type="ARBA" id="ARBA00023015"/>
    </source>
</evidence>
<dbReference type="InterPro" id="IPR016032">
    <property type="entry name" value="Sig_transdc_resp-reg_C-effctor"/>
</dbReference>
<dbReference type="RefSeq" id="WP_345537505.1">
    <property type="nucleotide sequence ID" value="NZ_BAABGJ010000015.1"/>
</dbReference>
<dbReference type="CDD" id="cd00130">
    <property type="entry name" value="PAS"/>
    <property type="match status" value="1"/>
</dbReference>
<evidence type="ECO:0000259" key="4">
    <source>
        <dbReference type="PROSITE" id="PS50043"/>
    </source>
</evidence>
<dbReference type="PRINTS" id="PR00038">
    <property type="entry name" value="HTHLUXR"/>
</dbReference>
<dbReference type="Pfam" id="PF00196">
    <property type="entry name" value="GerE"/>
    <property type="match status" value="1"/>
</dbReference>
<dbReference type="CDD" id="cd06170">
    <property type="entry name" value="LuxR_C_like"/>
    <property type="match status" value="1"/>
</dbReference>
<dbReference type="PROSITE" id="PS00622">
    <property type="entry name" value="HTH_LUXR_1"/>
    <property type="match status" value="1"/>
</dbReference>
<dbReference type="SUPFAM" id="SSF55785">
    <property type="entry name" value="PYP-like sensor domain (PAS domain)"/>
    <property type="match status" value="1"/>
</dbReference>
<proteinExistence type="predicted"/>
<evidence type="ECO:0000313" key="5">
    <source>
        <dbReference type="EMBL" id="GAA4339798.1"/>
    </source>
</evidence>
<organism evidence="5 6">
    <name type="scientific">Variovorax defluvii</name>
    <dbReference type="NCBI Taxonomy" id="913761"/>
    <lineage>
        <taxon>Bacteria</taxon>
        <taxon>Pseudomonadati</taxon>
        <taxon>Pseudomonadota</taxon>
        <taxon>Betaproteobacteria</taxon>
        <taxon>Burkholderiales</taxon>
        <taxon>Comamonadaceae</taxon>
        <taxon>Variovorax</taxon>
    </lineage>
</organism>
<dbReference type="NCBIfam" id="TIGR00229">
    <property type="entry name" value="sensory_box"/>
    <property type="match status" value="1"/>
</dbReference>
<keyword evidence="3" id="KW-0804">Transcription</keyword>
<dbReference type="Gene3D" id="1.10.10.10">
    <property type="entry name" value="Winged helix-like DNA-binding domain superfamily/Winged helix DNA-binding domain"/>
    <property type="match status" value="1"/>
</dbReference>
<gene>
    <name evidence="5" type="ORF">GCM10023165_19410</name>
</gene>
<dbReference type="SMART" id="SM00421">
    <property type="entry name" value="HTH_LUXR"/>
    <property type="match status" value="1"/>
</dbReference>
<protein>
    <submittedName>
        <fullName evidence="5">LuxR C-terminal-related transcriptional regulator</fullName>
    </submittedName>
</protein>